<dbReference type="Pfam" id="PF05119">
    <property type="entry name" value="Terminase_4"/>
    <property type="match status" value="1"/>
</dbReference>
<evidence type="ECO:0000313" key="1">
    <source>
        <dbReference type="EMBL" id="DAD78415.1"/>
    </source>
</evidence>
<proteinExistence type="predicted"/>
<dbReference type="EMBL" id="BK014843">
    <property type="protein sequence ID" value="DAD78415.1"/>
    <property type="molecule type" value="Genomic_DNA"/>
</dbReference>
<name>A0A8S5M8K2_9CAUD</name>
<dbReference type="InterPro" id="IPR006448">
    <property type="entry name" value="Phage_term_ssu_P27"/>
</dbReference>
<organism evidence="1">
    <name type="scientific">Siphoviridae sp. ctg5k4</name>
    <dbReference type="NCBI Taxonomy" id="2826418"/>
    <lineage>
        <taxon>Viruses</taxon>
        <taxon>Duplodnaviria</taxon>
        <taxon>Heunggongvirae</taxon>
        <taxon>Uroviricota</taxon>
        <taxon>Caudoviricetes</taxon>
    </lineage>
</organism>
<sequence>MSWKLPKSRTDWKGVVLLARPETEKSIFNKTKKNMESLGVYRKEFDPLIEIYASMMVQYKAYAKMHADEEFNATEVTTNSKGVVSEKKSPLVQTLETLRKDILSYSDRLCLNPKALTDDKLKTNKAKPVGLDAFVSQALGDGSG</sequence>
<accession>A0A8S5M8K2</accession>
<reference evidence="1" key="1">
    <citation type="journal article" date="2021" name="Proc. Natl. Acad. Sci. U.S.A.">
        <title>A Catalog of Tens of Thousands of Viruses from Human Metagenomes Reveals Hidden Associations with Chronic Diseases.</title>
        <authorList>
            <person name="Tisza M.J."/>
            <person name="Buck C.B."/>
        </authorList>
    </citation>
    <scope>NUCLEOTIDE SEQUENCE</scope>
    <source>
        <strain evidence="1">Ctg5k4</strain>
    </source>
</reference>
<protein>
    <submittedName>
        <fullName evidence="1">Terminase small subunit</fullName>
    </submittedName>
</protein>